<protein>
    <submittedName>
        <fullName evidence="2">Uncharacterized protein</fullName>
    </submittedName>
</protein>
<evidence type="ECO:0000256" key="1">
    <source>
        <dbReference type="SAM" id="Phobius"/>
    </source>
</evidence>
<dbReference type="EMBL" id="AOLO01000006">
    <property type="protein sequence ID" value="EMA03417.1"/>
    <property type="molecule type" value="Genomic_DNA"/>
</dbReference>
<keyword evidence="1" id="KW-1133">Transmembrane helix</keyword>
<gene>
    <name evidence="2" type="ORF">C439_05445</name>
</gene>
<proteinExistence type="predicted"/>
<keyword evidence="1" id="KW-0472">Membrane</keyword>
<comment type="caution">
    <text evidence="2">The sequence shown here is derived from an EMBL/GenBank/DDBJ whole genome shotgun (WGS) entry which is preliminary data.</text>
</comment>
<dbReference type="AlphaFoldDB" id="M0J2Q8"/>
<dbReference type="PaxDb" id="523841-HFX_1005"/>
<dbReference type="PATRIC" id="fig|523841.21.peg.1104"/>
<evidence type="ECO:0000313" key="2">
    <source>
        <dbReference type="EMBL" id="EMA03417.1"/>
    </source>
</evidence>
<feature type="transmembrane region" description="Helical" evidence="1">
    <location>
        <begin position="20"/>
        <end position="46"/>
    </location>
</feature>
<reference evidence="2 3" key="1">
    <citation type="journal article" date="2014" name="PLoS Genet.">
        <title>Phylogenetically driven sequencing of extremely halophilic archaea reveals strategies for static and dynamic osmo-response.</title>
        <authorList>
            <person name="Becker E.A."/>
            <person name="Seitzer P.M."/>
            <person name="Tritt A."/>
            <person name="Larsen D."/>
            <person name="Krusor M."/>
            <person name="Yao A.I."/>
            <person name="Wu D."/>
            <person name="Madern D."/>
            <person name="Eisen J.A."/>
            <person name="Darling A.E."/>
            <person name="Facciotti M.T."/>
        </authorList>
    </citation>
    <scope>NUCLEOTIDE SEQUENCE [LARGE SCALE GENOMIC DNA]</scope>
    <source>
        <strain evidence="3">ATCC 33500 / DSM 1411 / JCM 8866 / NBRC 14739 / NCIMB 2177 / R-4</strain>
    </source>
</reference>
<name>M0J2Q8_HALMT</name>
<keyword evidence="1" id="KW-0812">Transmembrane</keyword>
<sequence>MYGTTMDGAILQRFAITLAVFGAVLFFADSVIGILFVAFAVVLAVIPVFEEIRDHFEPHLPERRNTEDQN</sequence>
<keyword evidence="3" id="KW-1185">Reference proteome</keyword>
<accession>M0J2Q8</accession>
<dbReference type="Proteomes" id="UP000011603">
    <property type="component" value="Unassembled WGS sequence"/>
</dbReference>
<evidence type="ECO:0000313" key="3">
    <source>
        <dbReference type="Proteomes" id="UP000011603"/>
    </source>
</evidence>
<organism evidence="2 3">
    <name type="scientific">Haloferax mediterranei (strain ATCC 33500 / DSM 1411 / JCM 8866 / NBRC 14739 / NCIMB 2177 / R-4)</name>
    <name type="common">Halobacterium mediterranei</name>
    <dbReference type="NCBI Taxonomy" id="523841"/>
    <lineage>
        <taxon>Archaea</taxon>
        <taxon>Methanobacteriati</taxon>
        <taxon>Methanobacteriota</taxon>
        <taxon>Stenosarchaea group</taxon>
        <taxon>Halobacteria</taxon>
        <taxon>Halobacteriales</taxon>
        <taxon>Haloferacaceae</taxon>
        <taxon>Haloferax</taxon>
    </lineage>
</organism>